<protein>
    <recommendedName>
        <fullName evidence="1">Reverse transcriptase zinc-binding domain-containing protein</fullName>
    </recommendedName>
</protein>
<gene>
    <name evidence="2" type="ORF">Salat_1447900</name>
</gene>
<feature type="domain" description="Reverse transcriptase zinc-binding" evidence="1">
    <location>
        <begin position="26"/>
        <end position="126"/>
    </location>
</feature>
<dbReference type="Proteomes" id="UP001293254">
    <property type="component" value="Unassembled WGS sequence"/>
</dbReference>
<keyword evidence="3" id="KW-1185">Reference proteome</keyword>
<dbReference type="EMBL" id="JACGWO010000005">
    <property type="protein sequence ID" value="KAK4426792.1"/>
    <property type="molecule type" value="Genomic_DNA"/>
</dbReference>
<evidence type="ECO:0000313" key="3">
    <source>
        <dbReference type="Proteomes" id="UP001293254"/>
    </source>
</evidence>
<sequence length="193" mass="21989">MAFRNCNFNGQQLNTLVWKPSRNGKFSVKSAYKLVVDLEDQRTTSSSRSWSVVGGESGVFWRKVWSACVPPRVKVMAWRFCFEVVPSSANLVRRNAGVFEGCVRCGAGSESILHILFECEFTRVVWALSNIPWRVLANQSEKVAVWFGRLSTSVDKEEFEWFLTICWALWHSRNKFVMEGKASGTNCVVQDAF</sequence>
<name>A0AAE1YB71_9LAMI</name>
<proteinExistence type="predicted"/>
<dbReference type="AlphaFoldDB" id="A0AAE1YB71"/>
<accession>A0AAE1YB71</accession>
<evidence type="ECO:0000259" key="1">
    <source>
        <dbReference type="Pfam" id="PF13966"/>
    </source>
</evidence>
<dbReference type="InterPro" id="IPR026960">
    <property type="entry name" value="RVT-Znf"/>
</dbReference>
<evidence type="ECO:0000313" key="2">
    <source>
        <dbReference type="EMBL" id="KAK4426792.1"/>
    </source>
</evidence>
<comment type="caution">
    <text evidence="2">The sequence shown here is derived from an EMBL/GenBank/DDBJ whole genome shotgun (WGS) entry which is preliminary data.</text>
</comment>
<reference evidence="2" key="2">
    <citation type="journal article" date="2024" name="Plant">
        <title>Genomic evolution and insights into agronomic trait innovations of Sesamum species.</title>
        <authorList>
            <person name="Miao H."/>
            <person name="Wang L."/>
            <person name="Qu L."/>
            <person name="Liu H."/>
            <person name="Sun Y."/>
            <person name="Le M."/>
            <person name="Wang Q."/>
            <person name="Wei S."/>
            <person name="Zheng Y."/>
            <person name="Lin W."/>
            <person name="Duan Y."/>
            <person name="Cao H."/>
            <person name="Xiong S."/>
            <person name="Wang X."/>
            <person name="Wei L."/>
            <person name="Li C."/>
            <person name="Ma Q."/>
            <person name="Ju M."/>
            <person name="Zhao R."/>
            <person name="Li G."/>
            <person name="Mu C."/>
            <person name="Tian Q."/>
            <person name="Mei H."/>
            <person name="Zhang T."/>
            <person name="Gao T."/>
            <person name="Zhang H."/>
        </authorList>
    </citation>
    <scope>NUCLEOTIDE SEQUENCE</scope>
    <source>
        <strain evidence="2">3651</strain>
    </source>
</reference>
<reference evidence="2" key="1">
    <citation type="submission" date="2020-06" db="EMBL/GenBank/DDBJ databases">
        <authorList>
            <person name="Li T."/>
            <person name="Hu X."/>
            <person name="Zhang T."/>
            <person name="Song X."/>
            <person name="Zhang H."/>
            <person name="Dai N."/>
            <person name="Sheng W."/>
            <person name="Hou X."/>
            <person name="Wei L."/>
        </authorList>
    </citation>
    <scope>NUCLEOTIDE SEQUENCE</scope>
    <source>
        <strain evidence="2">3651</strain>
        <tissue evidence="2">Leaf</tissue>
    </source>
</reference>
<organism evidence="2 3">
    <name type="scientific">Sesamum alatum</name>
    <dbReference type="NCBI Taxonomy" id="300844"/>
    <lineage>
        <taxon>Eukaryota</taxon>
        <taxon>Viridiplantae</taxon>
        <taxon>Streptophyta</taxon>
        <taxon>Embryophyta</taxon>
        <taxon>Tracheophyta</taxon>
        <taxon>Spermatophyta</taxon>
        <taxon>Magnoliopsida</taxon>
        <taxon>eudicotyledons</taxon>
        <taxon>Gunneridae</taxon>
        <taxon>Pentapetalae</taxon>
        <taxon>asterids</taxon>
        <taxon>lamiids</taxon>
        <taxon>Lamiales</taxon>
        <taxon>Pedaliaceae</taxon>
        <taxon>Sesamum</taxon>
    </lineage>
</organism>
<dbReference type="Pfam" id="PF13966">
    <property type="entry name" value="zf-RVT"/>
    <property type="match status" value="1"/>
</dbReference>